<reference evidence="8 9" key="1">
    <citation type="journal article" date="2010" name="Stand. Genomic Sci.">
        <title>Complete genome sequence of Thermaerobacter marianensis type strain (7p75a).</title>
        <authorList>
            <person name="Han C."/>
            <person name="Gu W."/>
            <person name="Zhang X."/>
            <person name="Lapidus A."/>
            <person name="Nolan M."/>
            <person name="Copeland A."/>
            <person name="Lucas S."/>
            <person name="Del Rio T.G."/>
            <person name="Tice H."/>
            <person name="Cheng J.F."/>
            <person name="Tapia R."/>
            <person name="Goodwin L."/>
            <person name="Pitluck S."/>
            <person name="Pagani I."/>
            <person name="Ivanova N."/>
            <person name="Mavromatis K."/>
            <person name="Mikhailova N."/>
            <person name="Pati A."/>
            <person name="Chen A."/>
            <person name="Palaniappan K."/>
            <person name="Land M."/>
            <person name="Hauser L."/>
            <person name="Chang Y.J."/>
            <person name="Jeffries C.D."/>
            <person name="Schneider S."/>
            <person name="Rohde M."/>
            <person name="Goker M."/>
            <person name="Pukall R."/>
            <person name="Woyke T."/>
            <person name="Bristow J."/>
            <person name="Eisen J.A."/>
            <person name="Markowitz V."/>
            <person name="Hugenholtz P."/>
            <person name="Kyrpides N.C."/>
            <person name="Klenk H.P."/>
            <person name="Detter J.C."/>
        </authorList>
    </citation>
    <scope>NUCLEOTIDE SEQUENCE [LARGE SCALE GENOMIC DNA]</scope>
    <source>
        <strain evidence="9">ATCC 700841 / DSM 12885 / JCM 10246 / 7p75a</strain>
    </source>
</reference>
<name>E6SLS0_THEM7</name>
<dbReference type="NCBIfam" id="TIGR00750">
    <property type="entry name" value="lao"/>
    <property type="match status" value="1"/>
</dbReference>
<dbReference type="eggNOG" id="COG1703">
    <property type="taxonomic scope" value="Bacteria"/>
</dbReference>
<dbReference type="GO" id="GO:0003924">
    <property type="term" value="F:GTPase activity"/>
    <property type="evidence" value="ECO:0007669"/>
    <property type="project" value="InterPro"/>
</dbReference>
<keyword evidence="9" id="KW-1185">Reference proteome</keyword>
<dbReference type="KEGG" id="tmr:Tmar_1256"/>
<evidence type="ECO:0000256" key="5">
    <source>
        <dbReference type="ARBA" id="ARBA00023186"/>
    </source>
</evidence>
<keyword evidence="2" id="KW-0547">Nucleotide-binding</keyword>
<evidence type="ECO:0000256" key="3">
    <source>
        <dbReference type="ARBA" id="ARBA00022801"/>
    </source>
</evidence>
<dbReference type="Pfam" id="PF03308">
    <property type="entry name" value="MeaB"/>
    <property type="match status" value="1"/>
</dbReference>
<evidence type="ECO:0000313" key="8">
    <source>
        <dbReference type="EMBL" id="ADU51369.1"/>
    </source>
</evidence>
<gene>
    <name evidence="8" type="ordered locus">Tmar_1256</name>
</gene>
<dbReference type="PANTHER" id="PTHR43087">
    <property type="entry name" value="LYSINE/ARGININE/ORNITHINE TRANSPORT SYSTEM KINASE"/>
    <property type="match status" value="1"/>
</dbReference>
<organism evidence="8 9">
    <name type="scientific">Thermaerobacter marianensis (strain ATCC 700841 / DSM 12885 / JCM 10246 / 7p75a)</name>
    <dbReference type="NCBI Taxonomy" id="644966"/>
    <lineage>
        <taxon>Bacteria</taxon>
        <taxon>Bacillati</taxon>
        <taxon>Bacillota</taxon>
        <taxon>Clostridia</taxon>
        <taxon>Eubacteriales</taxon>
        <taxon>Clostridiales Family XVII. Incertae Sedis</taxon>
        <taxon>Thermaerobacter</taxon>
    </lineage>
</organism>
<keyword evidence="4" id="KW-0342">GTP-binding</keyword>
<keyword evidence="5" id="KW-0143">Chaperone</keyword>
<accession>E6SLS0</accession>
<dbReference type="SUPFAM" id="SSF52540">
    <property type="entry name" value="P-loop containing nucleoside triphosphate hydrolases"/>
    <property type="match status" value="1"/>
</dbReference>
<dbReference type="SMART" id="SM00382">
    <property type="entry name" value="AAA"/>
    <property type="match status" value="1"/>
</dbReference>
<dbReference type="RefSeq" id="WP_013495674.1">
    <property type="nucleotide sequence ID" value="NC_014831.1"/>
</dbReference>
<dbReference type="InterPro" id="IPR003593">
    <property type="entry name" value="AAA+_ATPase"/>
</dbReference>
<dbReference type="CDD" id="cd03114">
    <property type="entry name" value="MMAA-like"/>
    <property type="match status" value="1"/>
</dbReference>
<feature type="domain" description="AAA+ ATPase" evidence="7">
    <location>
        <begin position="49"/>
        <end position="257"/>
    </location>
</feature>
<dbReference type="InterPro" id="IPR005129">
    <property type="entry name" value="GTPase_ArgK"/>
</dbReference>
<dbReference type="OrthoDB" id="9778292at2"/>
<proteinExistence type="inferred from homology"/>
<dbReference type="AlphaFoldDB" id="E6SLS0"/>
<dbReference type="InterPro" id="IPR027417">
    <property type="entry name" value="P-loop_NTPase"/>
</dbReference>
<evidence type="ECO:0000313" key="9">
    <source>
        <dbReference type="Proteomes" id="UP000008915"/>
    </source>
</evidence>
<evidence type="ECO:0000256" key="4">
    <source>
        <dbReference type="ARBA" id="ARBA00023134"/>
    </source>
</evidence>
<dbReference type="GO" id="GO:0005525">
    <property type="term" value="F:GTP binding"/>
    <property type="evidence" value="ECO:0007669"/>
    <property type="project" value="UniProtKB-KW"/>
</dbReference>
<dbReference type="PANTHER" id="PTHR43087:SF1">
    <property type="entry name" value="LAO_AO TRANSPORT SYSTEM ATPASE"/>
    <property type="match status" value="1"/>
</dbReference>
<keyword evidence="3" id="KW-0378">Hydrolase</keyword>
<dbReference type="STRING" id="644966.Tmar_1256"/>
<evidence type="ECO:0000259" key="7">
    <source>
        <dbReference type="SMART" id="SM00382"/>
    </source>
</evidence>
<dbReference type="InterPro" id="IPR052040">
    <property type="entry name" value="GTPase/Isobutyryl-CoA_mutase"/>
</dbReference>
<sequence length="349" mass="36011">MTRPSTPEDLARGVLAGDRSALARAITWVENGRPGAADLLRRVYSRTGRAHVVGLTGAPGVGKSTLAAALARHLRASGQRVGLIAVDPSSPFTGGALLGDRIRFSHGPVDDGVFFRSLASRGQVGGLSRATGDVIHLLDAAGMDTVLVETVGAGQSEVEVMRCAHTVVVVLAPGLGDDVQAAKAGILEVGDVLVVNKADQPGASRTVQELRQMLDLGAPRDPGWRPPVLETVASDGTGIDGLAAAIARHRQYLAESPAGAQRRLWQAEEALRQQVVALVWERLVRSPRWEAVAAAVARREISPAEAAVQLLAGLGDEPGPAAGDADPALAGQGAAEGRTRATEGRAAGG</sequence>
<dbReference type="EMBL" id="CP002344">
    <property type="protein sequence ID" value="ADU51369.1"/>
    <property type="molecule type" value="Genomic_DNA"/>
</dbReference>
<evidence type="ECO:0000256" key="2">
    <source>
        <dbReference type="ARBA" id="ARBA00022741"/>
    </source>
</evidence>
<protein>
    <submittedName>
        <fullName evidence="8">LAO/AO transport system ATPase</fullName>
    </submittedName>
</protein>
<dbReference type="HOGENOM" id="CLU_043725_2_2_9"/>
<evidence type="ECO:0000256" key="6">
    <source>
        <dbReference type="SAM" id="MobiDB-lite"/>
    </source>
</evidence>
<dbReference type="Gene3D" id="3.40.50.300">
    <property type="entry name" value="P-loop containing nucleotide triphosphate hydrolases"/>
    <property type="match status" value="1"/>
</dbReference>
<evidence type="ECO:0000256" key="1">
    <source>
        <dbReference type="ARBA" id="ARBA00009625"/>
    </source>
</evidence>
<reference evidence="9" key="2">
    <citation type="journal article" date="2010" name="Stand. Genomic Sci.">
        <title>Complete genome sequence of Thermaerobacter marianensis type strain (7p75aT).</title>
        <authorList>
            <person name="Han C."/>
            <person name="Gu W."/>
            <person name="Zhang X."/>
            <person name="Lapidus A."/>
            <person name="Nolan M."/>
            <person name="Copeland A."/>
            <person name="Lucas S."/>
            <person name="Glavina Del Rio T."/>
            <person name="Tice H."/>
            <person name="Cheng J."/>
            <person name="Tapia R."/>
            <person name="Goodwin L."/>
            <person name="Pitluck S."/>
            <person name="Pagani I."/>
            <person name="Ivanova N."/>
            <person name="Mavromatis K."/>
            <person name="Mikhailova N."/>
            <person name="Pati A."/>
            <person name="Chen A."/>
            <person name="Palaniappan K."/>
            <person name="Land M."/>
            <person name="Hauser L."/>
            <person name="Chang Y."/>
            <person name="Jeffries C."/>
            <person name="Schneider S."/>
            <person name="Rohde M."/>
            <person name="Goker M."/>
            <person name="Pukall R."/>
            <person name="Woyke T."/>
            <person name="Bristow J."/>
            <person name="Eisen J."/>
            <person name="Markowitz V."/>
            <person name="Hugenholtz P."/>
            <person name="Kyrpides N."/>
            <person name="Klenk H."/>
            <person name="Detter J."/>
        </authorList>
    </citation>
    <scope>NUCLEOTIDE SEQUENCE [LARGE SCALE GENOMIC DNA]</scope>
    <source>
        <strain evidence="9">ATCC 700841 / DSM 12885 / JCM 10246 / 7p75a</strain>
    </source>
</reference>
<feature type="region of interest" description="Disordered" evidence="6">
    <location>
        <begin position="315"/>
        <end position="349"/>
    </location>
</feature>
<feature type="compositionally biased region" description="Low complexity" evidence="6">
    <location>
        <begin position="315"/>
        <end position="335"/>
    </location>
</feature>
<dbReference type="Gene3D" id="1.20.5.170">
    <property type="match status" value="1"/>
</dbReference>
<dbReference type="Proteomes" id="UP000008915">
    <property type="component" value="Chromosome"/>
</dbReference>
<comment type="similarity">
    <text evidence="1">Belongs to the SIMIBI class G3E GTPase family. ArgK/MeaB subfamily.</text>
</comment>